<evidence type="ECO:0000256" key="4">
    <source>
        <dbReference type="ARBA" id="ARBA00022801"/>
    </source>
</evidence>
<dbReference type="PROSITE" id="PS51910">
    <property type="entry name" value="GH18_2"/>
    <property type="match status" value="1"/>
</dbReference>
<keyword evidence="12" id="KW-1185">Reference proteome</keyword>
<keyword evidence="8" id="KW-0624">Polysaccharide degradation</keyword>
<evidence type="ECO:0000256" key="5">
    <source>
        <dbReference type="ARBA" id="ARBA00023024"/>
    </source>
</evidence>
<sequence length="338" mass="36923">MCSMPLLGILPTQYDDTCSGSSLTSPMNRVKEDGEVYLSDEWADSQMPVDGTEGCLRAFTQLKRQYPQMKVILSVGGGGKGSENFAKVARSPPAVEIFIRSARALVDQFELDGIDVDWEHPSDTQQGLDYIYLLAQLRTVLPAPQYVLTSALPAGEWALKHINLAVAQQYVDVFMVMCYDFSGPWVDRTGHQAQLYTPTKPHNDAASTSCQSAVLYFMSQGVHAKKLLLGVPAYGRSFVGAEHVDQPYSASGGEDGVFDYSELPRPGAKEVVDDTVGAAYCVSSDDGFVSYDNTRTVEQKAKFVTSLGLGGLFYWHIAGDKRGADSLLETGYNTLHEL</sequence>
<keyword evidence="6" id="KW-0119">Carbohydrate metabolism</keyword>
<dbReference type="InterPro" id="IPR001579">
    <property type="entry name" value="Glyco_hydro_18_chit_AS"/>
</dbReference>
<dbReference type="SUPFAM" id="SSF51445">
    <property type="entry name" value="(Trans)glycosidases"/>
    <property type="match status" value="1"/>
</dbReference>
<gene>
    <name evidence="11" type="ORF">BGW36DRAFT_374762</name>
</gene>
<comment type="catalytic activity">
    <reaction evidence="1">
        <text>Random endo-hydrolysis of N-acetyl-beta-D-glucosaminide (1-&gt;4)-beta-linkages in chitin and chitodextrins.</text>
        <dbReference type="EC" id="3.2.1.14"/>
    </reaction>
</comment>
<evidence type="ECO:0000313" key="12">
    <source>
        <dbReference type="Proteomes" id="UP001201262"/>
    </source>
</evidence>
<accession>A0AAD4KWW2</accession>
<evidence type="ECO:0000313" key="11">
    <source>
        <dbReference type="EMBL" id="KAH8700682.1"/>
    </source>
</evidence>
<evidence type="ECO:0000256" key="9">
    <source>
        <dbReference type="RuleBase" id="RU000489"/>
    </source>
</evidence>
<evidence type="ECO:0000256" key="1">
    <source>
        <dbReference type="ARBA" id="ARBA00000822"/>
    </source>
</evidence>
<dbReference type="GO" id="GO:0008843">
    <property type="term" value="F:endochitinase activity"/>
    <property type="evidence" value="ECO:0007669"/>
    <property type="project" value="UniProtKB-EC"/>
</dbReference>
<dbReference type="InterPro" id="IPR017853">
    <property type="entry name" value="GH"/>
</dbReference>
<dbReference type="SMART" id="SM00636">
    <property type="entry name" value="Glyco_18"/>
    <property type="match status" value="1"/>
</dbReference>
<proteinExistence type="inferred from homology"/>
<dbReference type="EC" id="3.2.1.14" evidence="3"/>
<dbReference type="EMBL" id="JAJTJA010000004">
    <property type="protein sequence ID" value="KAH8700682.1"/>
    <property type="molecule type" value="Genomic_DNA"/>
</dbReference>
<evidence type="ECO:0000256" key="8">
    <source>
        <dbReference type="ARBA" id="ARBA00023326"/>
    </source>
</evidence>
<dbReference type="GeneID" id="70245986"/>
<evidence type="ECO:0000256" key="2">
    <source>
        <dbReference type="ARBA" id="ARBA00008682"/>
    </source>
</evidence>
<keyword evidence="7 9" id="KW-0326">Glycosidase</keyword>
<keyword evidence="4 9" id="KW-0378">Hydrolase</keyword>
<evidence type="ECO:0000256" key="3">
    <source>
        <dbReference type="ARBA" id="ARBA00012729"/>
    </source>
</evidence>
<dbReference type="SUPFAM" id="SSF54556">
    <property type="entry name" value="Chitinase insertion domain"/>
    <property type="match status" value="1"/>
</dbReference>
<dbReference type="InterPro" id="IPR011583">
    <property type="entry name" value="Chitinase_II/V-like_cat"/>
</dbReference>
<dbReference type="PANTHER" id="PTHR11177">
    <property type="entry name" value="CHITINASE"/>
    <property type="match status" value="1"/>
</dbReference>
<dbReference type="Gene3D" id="3.10.50.10">
    <property type="match status" value="1"/>
</dbReference>
<dbReference type="InterPro" id="IPR001223">
    <property type="entry name" value="Glyco_hydro18_cat"/>
</dbReference>
<comment type="caution">
    <text evidence="11">The sequence shown here is derived from an EMBL/GenBank/DDBJ whole genome shotgun (WGS) entry which is preliminary data.</text>
</comment>
<dbReference type="Proteomes" id="UP001201262">
    <property type="component" value="Unassembled WGS sequence"/>
</dbReference>
<protein>
    <recommendedName>
        <fullName evidence="3">chitinase</fullName>
        <ecNumber evidence="3">3.2.1.14</ecNumber>
    </recommendedName>
</protein>
<dbReference type="PANTHER" id="PTHR11177:SF228">
    <property type="entry name" value="CHITINASE"/>
    <property type="match status" value="1"/>
</dbReference>
<dbReference type="Gene3D" id="3.20.20.80">
    <property type="entry name" value="Glycosidases"/>
    <property type="match status" value="1"/>
</dbReference>
<organism evidence="11 12">
    <name type="scientific">Talaromyces proteolyticus</name>
    <dbReference type="NCBI Taxonomy" id="1131652"/>
    <lineage>
        <taxon>Eukaryota</taxon>
        <taxon>Fungi</taxon>
        <taxon>Dikarya</taxon>
        <taxon>Ascomycota</taxon>
        <taxon>Pezizomycotina</taxon>
        <taxon>Eurotiomycetes</taxon>
        <taxon>Eurotiomycetidae</taxon>
        <taxon>Eurotiales</taxon>
        <taxon>Trichocomaceae</taxon>
        <taxon>Talaromyces</taxon>
        <taxon>Talaromyces sect. Bacilispori</taxon>
    </lineage>
</organism>
<evidence type="ECO:0000256" key="6">
    <source>
        <dbReference type="ARBA" id="ARBA00023277"/>
    </source>
</evidence>
<dbReference type="GO" id="GO:0006032">
    <property type="term" value="P:chitin catabolic process"/>
    <property type="evidence" value="ECO:0007669"/>
    <property type="project" value="UniProtKB-KW"/>
</dbReference>
<dbReference type="AlphaFoldDB" id="A0AAD4KWW2"/>
<evidence type="ECO:0000259" key="10">
    <source>
        <dbReference type="PROSITE" id="PS51910"/>
    </source>
</evidence>
<dbReference type="GO" id="GO:0000272">
    <property type="term" value="P:polysaccharide catabolic process"/>
    <property type="evidence" value="ECO:0007669"/>
    <property type="project" value="UniProtKB-KW"/>
</dbReference>
<dbReference type="GO" id="GO:0005576">
    <property type="term" value="C:extracellular region"/>
    <property type="evidence" value="ECO:0007669"/>
    <property type="project" value="TreeGrafter"/>
</dbReference>
<dbReference type="GO" id="GO:0008061">
    <property type="term" value="F:chitin binding"/>
    <property type="evidence" value="ECO:0007669"/>
    <property type="project" value="InterPro"/>
</dbReference>
<comment type="similarity">
    <text evidence="2">Belongs to the glycosyl hydrolase 18 family. Chitinase class V subfamily.</text>
</comment>
<dbReference type="InterPro" id="IPR050314">
    <property type="entry name" value="Glycosyl_Hydrlase_18"/>
</dbReference>
<dbReference type="PROSITE" id="PS01095">
    <property type="entry name" value="GH18_1"/>
    <property type="match status" value="1"/>
</dbReference>
<dbReference type="RefSeq" id="XP_046074388.1">
    <property type="nucleotide sequence ID" value="XM_046215699.1"/>
</dbReference>
<reference evidence="11" key="1">
    <citation type="submission" date="2021-12" db="EMBL/GenBank/DDBJ databases">
        <title>Convergent genome expansion in fungi linked to evolution of root-endophyte symbiosis.</title>
        <authorList>
            <consortium name="DOE Joint Genome Institute"/>
            <person name="Ke Y.-H."/>
            <person name="Bonito G."/>
            <person name="Liao H.-L."/>
            <person name="Looney B."/>
            <person name="Rojas-Flechas A."/>
            <person name="Nash J."/>
            <person name="Hameed K."/>
            <person name="Schadt C."/>
            <person name="Martin F."/>
            <person name="Crous P.W."/>
            <person name="Miettinen O."/>
            <person name="Magnuson J.K."/>
            <person name="Labbe J."/>
            <person name="Jacobson D."/>
            <person name="Doktycz M.J."/>
            <person name="Veneault-Fourrey C."/>
            <person name="Kuo A."/>
            <person name="Mondo S."/>
            <person name="Calhoun S."/>
            <person name="Riley R."/>
            <person name="Ohm R."/>
            <person name="LaButti K."/>
            <person name="Andreopoulos B."/>
            <person name="Pangilinan J."/>
            <person name="Nolan M."/>
            <person name="Tritt A."/>
            <person name="Clum A."/>
            <person name="Lipzen A."/>
            <person name="Daum C."/>
            <person name="Barry K."/>
            <person name="Grigoriev I.V."/>
            <person name="Vilgalys R."/>
        </authorList>
    </citation>
    <scope>NUCLEOTIDE SEQUENCE</scope>
    <source>
        <strain evidence="11">PMI_201</strain>
    </source>
</reference>
<feature type="domain" description="GH18" evidence="10">
    <location>
        <begin position="1"/>
        <end position="338"/>
    </location>
</feature>
<name>A0AAD4KWW2_9EURO</name>
<keyword evidence="5" id="KW-0146">Chitin degradation</keyword>
<evidence type="ECO:0000256" key="7">
    <source>
        <dbReference type="ARBA" id="ARBA00023295"/>
    </source>
</evidence>
<dbReference type="Pfam" id="PF00704">
    <property type="entry name" value="Glyco_hydro_18"/>
    <property type="match status" value="1"/>
</dbReference>
<dbReference type="InterPro" id="IPR029070">
    <property type="entry name" value="Chitinase_insertion_sf"/>
</dbReference>